<dbReference type="AlphaFoldDB" id="K1YWE9"/>
<reference evidence="1" key="1">
    <citation type="journal article" date="2012" name="Science">
        <title>Fermentation, hydrogen, and sulfur metabolism in multiple uncultivated bacterial phyla.</title>
        <authorList>
            <person name="Wrighton K.C."/>
            <person name="Thomas B.C."/>
            <person name="Sharon I."/>
            <person name="Miller C.S."/>
            <person name="Castelle C.J."/>
            <person name="VerBerkmoes N.C."/>
            <person name="Wilkins M.J."/>
            <person name="Hettich R.L."/>
            <person name="Lipton M.S."/>
            <person name="Williams K.H."/>
            <person name="Long P.E."/>
            <person name="Banfield J.F."/>
        </authorList>
    </citation>
    <scope>NUCLEOTIDE SEQUENCE [LARGE SCALE GENOMIC DNA]</scope>
</reference>
<proteinExistence type="predicted"/>
<sequence length="547" mass="64186">MHGYEIDTRSIVSDEVRGRNLDVILFHETDEFPIIKEREIPTPLLESSYRFDEFTEIYKVTSIERTVGKLVLRAKVIIIDWRNIFLLPSGEHINLNQIFGRILIVLVGNPQGVCSGNEIDQIFQSRMVGKDREFDEEIGKIPQIGIGVSTKSINPRFSEGKPWKTRSLNSNIRFLVRRTFQVYASLRYSIFAQITSFLRVFSWRSAIVDFFWNLPNRETMNVKTRMSENGKEDLIPRVSPASERYEIFENLVHEPDFLGIEYILVSTQCHRNAFRKQNFRKIFKGFVFLRNNCNFIGKNTRFDGFRNIVRYPNKLLRLIFKNLLYHFSSRTAMRMKRFRRVRKNIADGMNRSVHNLPRNLNNLAVGTIIGLEDDKLSIRPTIPEKSNVFRIGSLKLVDGLIVISDSEYVRTLAHFEDVRDEAHLCIIRVLIFVDEDELVLLGKIRPNIRVFFDELNRRENHIGKIYIPPFFHSVLVELIDSRQGFIFIETRTIFQNIFSLMILFEPFIAPFGGNFRICFAFLRFPGFHQALKEHIRKAHVHSVIFRK</sequence>
<comment type="caution">
    <text evidence="1">The sequence shown here is derived from an EMBL/GenBank/DDBJ whole genome shotgun (WGS) entry which is preliminary data.</text>
</comment>
<evidence type="ECO:0000313" key="1">
    <source>
        <dbReference type="EMBL" id="EKD29584.1"/>
    </source>
</evidence>
<dbReference type="EMBL" id="AMFJ01034349">
    <property type="protein sequence ID" value="EKD29584.1"/>
    <property type="molecule type" value="Genomic_DNA"/>
</dbReference>
<name>K1YWE9_9BACT</name>
<accession>K1YWE9</accession>
<organism evidence="1">
    <name type="scientific">uncultured bacterium</name>
    <name type="common">gcode 4</name>
    <dbReference type="NCBI Taxonomy" id="1234023"/>
    <lineage>
        <taxon>Bacteria</taxon>
        <taxon>environmental samples</taxon>
    </lineage>
</organism>
<gene>
    <name evidence="1" type="ORF">ACD_78C00349G0003</name>
</gene>
<protein>
    <submittedName>
        <fullName evidence="1">Uncharacterized protein</fullName>
    </submittedName>
</protein>